<feature type="domain" description="Helicase C-terminal" evidence="9">
    <location>
        <begin position="306"/>
        <end position="455"/>
    </location>
</feature>
<accession>A0AAD9UDA8</accession>
<keyword evidence="3" id="KW-0547">Nucleotide-binding</keyword>
<dbReference type="Gene3D" id="3.40.50.10810">
    <property type="entry name" value="Tandem AAA-ATPase domain"/>
    <property type="match status" value="1"/>
</dbReference>
<comment type="caution">
    <text evidence="10">The sequence shown here is derived from an EMBL/GenBank/DDBJ whole genome shotgun (WGS) entry which is preliminary data.</text>
</comment>
<feature type="transmembrane region" description="Helical" evidence="7">
    <location>
        <begin position="544"/>
        <end position="569"/>
    </location>
</feature>
<proteinExistence type="predicted"/>
<feature type="domain" description="Helicase ATP-binding" evidence="8">
    <location>
        <begin position="1"/>
        <end position="174"/>
    </location>
</feature>
<dbReference type="InterPro" id="IPR027417">
    <property type="entry name" value="P-loop_NTPase"/>
</dbReference>
<keyword evidence="7" id="KW-1133">Transmembrane helix</keyword>
<evidence type="ECO:0000256" key="3">
    <source>
        <dbReference type="ARBA" id="ARBA00022741"/>
    </source>
</evidence>
<evidence type="ECO:0000259" key="8">
    <source>
        <dbReference type="PROSITE" id="PS51192"/>
    </source>
</evidence>
<comment type="subcellular location">
    <subcellularLocation>
        <location evidence="1">Nucleus</location>
    </subcellularLocation>
</comment>
<evidence type="ECO:0000256" key="1">
    <source>
        <dbReference type="ARBA" id="ARBA00004123"/>
    </source>
</evidence>
<gene>
    <name evidence="10" type="ORF">NP493_244g01000</name>
</gene>
<dbReference type="FunFam" id="3.40.50.300:FF:000015">
    <property type="entry name" value="chromodomain-helicase-DNA-binding protein 9 isoform X1"/>
    <property type="match status" value="1"/>
</dbReference>
<keyword evidence="5" id="KW-0067">ATP-binding</keyword>
<dbReference type="GO" id="GO:0016887">
    <property type="term" value="F:ATP hydrolysis activity"/>
    <property type="evidence" value="ECO:0007669"/>
    <property type="project" value="TreeGrafter"/>
</dbReference>
<evidence type="ECO:0000256" key="2">
    <source>
        <dbReference type="ARBA" id="ARBA00022737"/>
    </source>
</evidence>
<dbReference type="InterPro" id="IPR001650">
    <property type="entry name" value="Helicase_C-like"/>
</dbReference>
<reference evidence="10" key="1">
    <citation type="journal article" date="2023" name="Mol. Biol. Evol.">
        <title>Third-Generation Sequencing Reveals the Adaptive Role of the Epigenome in Three Deep-Sea Polychaetes.</title>
        <authorList>
            <person name="Perez M."/>
            <person name="Aroh O."/>
            <person name="Sun Y."/>
            <person name="Lan Y."/>
            <person name="Juniper S.K."/>
            <person name="Young C.R."/>
            <person name="Angers B."/>
            <person name="Qian P.Y."/>
        </authorList>
    </citation>
    <scope>NUCLEOTIDE SEQUENCE</scope>
    <source>
        <strain evidence="10">R07B-5</strain>
    </source>
</reference>
<keyword evidence="2" id="KW-0677">Repeat</keyword>
<evidence type="ECO:0000259" key="9">
    <source>
        <dbReference type="PROSITE" id="PS51194"/>
    </source>
</evidence>
<keyword evidence="11" id="KW-1185">Reference proteome</keyword>
<evidence type="ECO:0000256" key="6">
    <source>
        <dbReference type="ARBA" id="ARBA00023242"/>
    </source>
</evidence>
<dbReference type="GO" id="GO:0003677">
    <property type="term" value="F:DNA binding"/>
    <property type="evidence" value="ECO:0007669"/>
    <property type="project" value="TreeGrafter"/>
</dbReference>
<keyword evidence="6" id="KW-0539">Nucleus</keyword>
<dbReference type="GO" id="GO:0005524">
    <property type="term" value="F:ATP binding"/>
    <property type="evidence" value="ECO:0007669"/>
    <property type="project" value="UniProtKB-KW"/>
</dbReference>
<dbReference type="InterPro" id="IPR038718">
    <property type="entry name" value="SNF2-like_sf"/>
</dbReference>
<sequence>MVTVKTDTALLPLPLRLSVLCCQGYTPGPFLICAPLSTVSNWEREFEFWAPDMYVVTYTGGKNNRAIIRERDMSYSDNAFASLTRPSKMRPGAKVKFDVLLTSYELVSHDQTTLQSIDWAMLVIDEAHKLKNNQSLFFRVLVDYKLDYKLLLTGTPLQNTLEELFNLLNFMDREKFKEVNEFLDEFAEISKDEQVSKLHELLAPHMLRRLKADVLKDIPSKTELILRVELSDMQKKFYKHILTKNYAALNVKGSANQTSLANIMMDLRKCSNHPYLFPSAERDAPLTKKGLYEGTALVKSSGKLELLEKMLRVLKRDGHRVLIFSQMTRMLNILEDFLEYCNFKFERIDGNIMGDKRQDRIDSFNDRDSDSFVFLLSTKAGGLGINLATADTVIIYDMDWNPHNDIQAFSRAHRIGQRNKVLIYRFVSKNTVEEKIVQVCKRKMMLTELVIHKGMGSGSAEKKDSLTKQEVNEILKFGAEDLFKDDEEGKVVYDDAAVEKLLNRQQVGEVEKDFGMNEYLCSFKVASYQIKDTAEEVSYIICHYFRFILLIHLLHYFLISSVFPLFSFVL</sequence>
<dbReference type="GO" id="GO:0005634">
    <property type="term" value="C:nucleus"/>
    <property type="evidence" value="ECO:0007669"/>
    <property type="project" value="UniProtKB-SubCell"/>
</dbReference>
<dbReference type="GO" id="GO:0000785">
    <property type="term" value="C:chromatin"/>
    <property type="evidence" value="ECO:0007669"/>
    <property type="project" value="TreeGrafter"/>
</dbReference>
<dbReference type="EMBL" id="JAODUO010000243">
    <property type="protein sequence ID" value="KAK2185164.1"/>
    <property type="molecule type" value="Genomic_DNA"/>
</dbReference>
<keyword evidence="4" id="KW-0378">Hydrolase</keyword>
<evidence type="ECO:0000256" key="7">
    <source>
        <dbReference type="SAM" id="Phobius"/>
    </source>
</evidence>
<keyword evidence="7" id="KW-0472">Membrane</keyword>
<dbReference type="CDD" id="cd18793">
    <property type="entry name" value="SF2_C_SNF"/>
    <property type="match status" value="1"/>
</dbReference>
<protein>
    <submittedName>
        <fullName evidence="10">Uncharacterized protein</fullName>
    </submittedName>
</protein>
<dbReference type="InterPro" id="IPR049730">
    <property type="entry name" value="SNF2/RAD54-like_C"/>
</dbReference>
<evidence type="ECO:0000256" key="4">
    <source>
        <dbReference type="ARBA" id="ARBA00022801"/>
    </source>
</evidence>
<organism evidence="10 11">
    <name type="scientific">Ridgeia piscesae</name>
    <name type="common">Tubeworm</name>
    <dbReference type="NCBI Taxonomy" id="27915"/>
    <lineage>
        <taxon>Eukaryota</taxon>
        <taxon>Metazoa</taxon>
        <taxon>Spiralia</taxon>
        <taxon>Lophotrochozoa</taxon>
        <taxon>Annelida</taxon>
        <taxon>Polychaeta</taxon>
        <taxon>Sedentaria</taxon>
        <taxon>Canalipalpata</taxon>
        <taxon>Sabellida</taxon>
        <taxon>Siboglinidae</taxon>
        <taxon>Ridgeia</taxon>
    </lineage>
</organism>
<dbReference type="InterPro" id="IPR000330">
    <property type="entry name" value="SNF2_N"/>
</dbReference>
<dbReference type="Gene3D" id="3.40.50.300">
    <property type="entry name" value="P-loop containing nucleotide triphosphate hydrolases"/>
    <property type="match status" value="1"/>
</dbReference>
<dbReference type="GO" id="GO:0003682">
    <property type="term" value="F:chromatin binding"/>
    <property type="evidence" value="ECO:0007669"/>
    <property type="project" value="TreeGrafter"/>
</dbReference>
<dbReference type="Pfam" id="PF00176">
    <property type="entry name" value="SNF2-rel_dom"/>
    <property type="match status" value="1"/>
</dbReference>
<dbReference type="SMART" id="SM00490">
    <property type="entry name" value="HELICc"/>
    <property type="match status" value="1"/>
</dbReference>
<dbReference type="GO" id="GO:0042393">
    <property type="term" value="F:histone binding"/>
    <property type="evidence" value="ECO:0007669"/>
    <property type="project" value="TreeGrafter"/>
</dbReference>
<dbReference type="PROSITE" id="PS51192">
    <property type="entry name" value="HELICASE_ATP_BIND_1"/>
    <property type="match status" value="1"/>
</dbReference>
<dbReference type="Pfam" id="PF00271">
    <property type="entry name" value="Helicase_C"/>
    <property type="match status" value="1"/>
</dbReference>
<name>A0AAD9UDA8_RIDPI</name>
<dbReference type="PANTHER" id="PTHR45623">
    <property type="entry name" value="CHROMODOMAIN-HELICASE-DNA-BINDING PROTEIN 3-RELATED-RELATED"/>
    <property type="match status" value="1"/>
</dbReference>
<dbReference type="AlphaFoldDB" id="A0AAD9UDA8"/>
<evidence type="ECO:0000313" key="11">
    <source>
        <dbReference type="Proteomes" id="UP001209878"/>
    </source>
</evidence>
<evidence type="ECO:0000256" key="5">
    <source>
        <dbReference type="ARBA" id="ARBA00022840"/>
    </source>
</evidence>
<dbReference type="SUPFAM" id="SSF52540">
    <property type="entry name" value="P-loop containing nucleoside triphosphate hydrolases"/>
    <property type="match status" value="2"/>
</dbReference>
<dbReference type="GO" id="GO:0140658">
    <property type="term" value="F:ATP-dependent chromatin remodeler activity"/>
    <property type="evidence" value="ECO:0007669"/>
    <property type="project" value="TreeGrafter"/>
</dbReference>
<dbReference type="PANTHER" id="PTHR45623:SF17">
    <property type="entry name" value="CHROMODOMAIN-HELICASE-DNA-BINDING PROTEIN 3-RELATED"/>
    <property type="match status" value="1"/>
</dbReference>
<evidence type="ECO:0000313" key="10">
    <source>
        <dbReference type="EMBL" id="KAK2185164.1"/>
    </source>
</evidence>
<dbReference type="InterPro" id="IPR014001">
    <property type="entry name" value="Helicase_ATP-bd"/>
</dbReference>
<dbReference type="Proteomes" id="UP001209878">
    <property type="component" value="Unassembled WGS sequence"/>
</dbReference>
<keyword evidence="7" id="KW-0812">Transmembrane</keyword>
<dbReference type="SMART" id="SM00487">
    <property type="entry name" value="DEXDc"/>
    <property type="match status" value="1"/>
</dbReference>
<dbReference type="PROSITE" id="PS51194">
    <property type="entry name" value="HELICASE_CTER"/>
    <property type="match status" value="1"/>
</dbReference>